<sequence length="108" mass="12313">MKRVIVETPYAGDVERNIHYARLCLHDCLLRGESPFASHLLYTQPNVLDDNIPDERKLGIMAGFSWGEVAEATIVYIDYGISKGMREGIKRAEAKGQPVEYRQLFKKN</sequence>
<dbReference type="AlphaFoldDB" id="A0A2J0Q775"/>
<evidence type="ECO:0000313" key="3">
    <source>
        <dbReference type="Proteomes" id="UP000228496"/>
    </source>
</evidence>
<protein>
    <recommendedName>
        <fullName evidence="1">DUF7768 domain-containing protein</fullName>
    </recommendedName>
</protein>
<name>A0A2J0Q775_9BACT</name>
<accession>A0A2J0Q775</accession>
<feature type="domain" description="DUF7768" evidence="1">
    <location>
        <begin position="2"/>
        <end position="102"/>
    </location>
</feature>
<dbReference type="InterPro" id="IPR056670">
    <property type="entry name" value="DUF7768"/>
</dbReference>
<dbReference type="Proteomes" id="UP000228496">
    <property type="component" value="Unassembled WGS sequence"/>
</dbReference>
<dbReference type="Pfam" id="PF24963">
    <property type="entry name" value="DUF7768"/>
    <property type="match status" value="1"/>
</dbReference>
<dbReference type="EMBL" id="PCXQ01000004">
    <property type="protein sequence ID" value="PJE50922.1"/>
    <property type="molecule type" value="Genomic_DNA"/>
</dbReference>
<gene>
    <name evidence="2" type="ORF">COV29_01430</name>
</gene>
<evidence type="ECO:0000259" key="1">
    <source>
        <dbReference type="Pfam" id="PF24963"/>
    </source>
</evidence>
<evidence type="ECO:0000313" key="2">
    <source>
        <dbReference type="EMBL" id="PJE50922.1"/>
    </source>
</evidence>
<reference evidence="2 3" key="1">
    <citation type="submission" date="2017-09" db="EMBL/GenBank/DDBJ databases">
        <title>Depth-based differentiation of microbial function through sediment-hosted aquifers and enrichment of novel symbionts in the deep terrestrial subsurface.</title>
        <authorList>
            <person name="Probst A.J."/>
            <person name="Ladd B."/>
            <person name="Jarett J.K."/>
            <person name="Geller-Mcgrath D.E."/>
            <person name="Sieber C.M."/>
            <person name="Emerson J.B."/>
            <person name="Anantharaman K."/>
            <person name="Thomas B.C."/>
            <person name="Malmstrom R."/>
            <person name="Stieglmeier M."/>
            <person name="Klingl A."/>
            <person name="Woyke T."/>
            <person name="Ryan C.M."/>
            <person name="Banfield J.F."/>
        </authorList>
    </citation>
    <scope>NUCLEOTIDE SEQUENCE [LARGE SCALE GENOMIC DNA]</scope>
    <source>
        <strain evidence="2">CG10_big_fil_rev_8_21_14_0_10_36_16</strain>
    </source>
</reference>
<proteinExistence type="predicted"/>
<organism evidence="2 3">
    <name type="scientific">Candidatus Yanofskybacteria bacterium CG10_big_fil_rev_8_21_14_0_10_36_16</name>
    <dbReference type="NCBI Taxonomy" id="1975096"/>
    <lineage>
        <taxon>Bacteria</taxon>
        <taxon>Candidatus Yanofskyibacteriota</taxon>
    </lineage>
</organism>
<comment type="caution">
    <text evidence="2">The sequence shown here is derived from an EMBL/GenBank/DDBJ whole genome shotgun (WGS) entry which is preliminary data.</text>
</comment>